<feature type="region of interest" description="Disordered" evidence="1">
    <location>
        <begin position="1"/>
        <end position="24"/>
    </location>
</feature>
<proteinExistence type="predicted"/>
<evidence type="ECO:0000313" key="2">
    <source>
        <dbReference type="EMBL" id="GFN86505.1"/>
    </source>
</evidence>
<evidence type="ECO:0000256" key="1">
    <source>
        <dbReference type="SAM" id="MobiDB-lite"/>
    </source>
</evidence>
<gene>
    <name evidence="2" type="ORF">PoB_001301100</name>
</gene>
<dbReference type="Proteomes" id="UP000735302">
    <property type="component" value="Unassembled WGS sequence"/>
</dbReference>
<name>A0AAV3YSY4_9GAST</name>
<comment type="caution">
    <text evidence="2">The sequence shown here is derived from an EMBL/GenBank/DDBJ whole genome shotgun (WGS) entry which is preliminary data.</text>
</comment>
<protein>
    <submittedName>
        <fullName evidence="2">Uncharacterized protein</fullName>
    </submittedName>
</protein>
<keyword evidence="3" id="KW-1185">Reference proteome</keyword>
<accession>A0AAV3YSY4</accession>
<reference evidence="2 3" key="1">
    <citation type="journal article" date="2021" name="Elife">
        <title>Chloroplast acquisition without the gene transfer in kleptoplastic sea slugs, Plakobranchus ocellatus.</title>
        <authorList>
            <person name="Maeda T."/>
            <person name="Takahashi S."/>
            <person name="Yoshida T."/>
            <person name="Shimamura S."/>
            <person name="Takaki Y."/>
            <person name="Nagai Y."/>
            <person name="Toyoda A."/>
            <person name="Suzuki Y."/>
            <person name="Arimoto A."/>
            <person name="Ishii H."/>
            <person name="Satoh N."/>
            <person name="Nishiyama T."/>
            <person name="Hasebe M."/>
            <person name="Maruyama T."/>
            <person name="Minagawa J."/>
            <person name="Obokata J."/>
            <person name="Shigenobu S."/>
        </authorList>
    </citation>
    <scope>NUCLEOTIDE SEQUENCE [LARGE SCALE GENOMIC DNA]</scope>
</reference>
<sequence>MQSVTFRMDNEEHHRTTGQSVEEALQTPCSLGHADWTPNFMQSVTCRLDTKQYHRTTGQLRKGCKLHAVYDMQAGPKRISQDHRSVS</sequence>
<organism evidence="2 3">
    <name type="scientific">Plakobranchus ocellatus</name>
    <dbReference type="NCBI Taxonomy" id="259542"/>
    <lineage>
        <taxon>Eukaryota</taxon>
        <taxon>Metazoa</taxon>
        <taxon>Spiralia</taxon>
        <taxon>Lophotrochozoa</taxon>
        <taxon>Mollusca</taxon>
        <taxon>Gastropoda</taxon>
        <taxon>Heterobranchia</taxon>
        <taxon>Euthyneura</taxon>
        <taxon>Panpulmonata</taxon>
        <taxon>Sacoglossa</taxon>
        <taxon>Placobranchoidea</taxon>
        <taxon>Plakobranchidae</taxon>
        <taxon>Plakobranchus</taxon>
    </lineage>
</organism>
<dbReference type="EMBL" id="BLXT01001539">
    <property type="protein sequence ID" value="GFN86505.1"/>
    <property type="molecule type" value="Genomic_DNA"/>
</dbReference>
<dbReference type="AlphaFoldDB" id="A0AAV3YSY4"/>
<evidence type="ECO:0000313" key="3">
    <source>
        <dbReference type="Proteomes" id="UP000735302"/>
    </source>
</evidence>